<dbReference type="InterPro" id="IPR029056">
    <property type="entry name" value="Ribokinase-like"/>
</dbReference>
<reference evidence="4 5" key="1">
    <citation type="journal article" date="2016" name="Nat. Commun.">
        <title>Thousands of microbial genomes shed light on interconnected biogeochemical processes in an aquifer system.</title>
        <authorList>
            <person name="Anantharaman K."/>
            <person name="Brown C.T."/>
            <person name="Hug L.A."/>
            <person name="Sharon I."/>
            <person name="Castelle C.J."/>
            <person name="Probst A.J."/>
            <person name="Thomas B.C."/>
            <person name="Singh A."/>
            <person name="Wilkins M.J."/>
            <person name="Karaoz U."/>
            <person name="Brodie E.L."/>
            <person name="Williams K.H."/>
            <person name="Hubbard S.S."/>
            <person name="Banfield J.F."/>
        </authorList>
    </citation>
    <scope>NUCLEOTIDE SEQUENCE [LARGE SCALE GENOMIC DNA]</scope>
</reference>
<evidence type="ECO:0000313" key="4">
    <source>
        <dbReference type="EMBL" id="OGY55261.1"/>
    </source>
</evidence>
<dbReference type="InterPro" id="IPR011611">
    <property type="entry name" value="PfkB_dom"/>
</dbReference>
<dbReference type="CDD" id="cd01942">
    <property type="entry name" value="ribokinase_group_A"/>
    <property type="match status" value="1"/>
</dbReference>
<dbReference type="PANTHER" id="PTHR10584:SF166">
    <property type="entry name" value="RIBOKINASE"/>
    <property type="match status" value="1"/>
</dbReference>
<accession>A0A1G1YSE6</accession>
<dbReference type="InterPro" id="IPR002173">
    <property type="entry name" value="Carboh/pur_kinase_PfkB_CS"/>
</dbReference>
<sequence>MTVLVSGSLAYDRIMPFAGYFKDNILPDKIHNLNVSFFVQDLQESFGGTAGNIAYNLALLGQSAALLANVGSKDFDPYRIWLKKNKIDFTQVKILKNQQTASAYIITDKADNQISGFFPGAMRQPYQLQANKLQANIAIVSPQNPSDMVKLPKIFKARKIPYIFDPGQQITSLTKSGLISGIAGSKILIGNDYEIDLIIKKTGWSMAALLGASETVVTTLGSKGSIIRQGKAIHRIPPAKPKDILDPTGAGDAYRAGLIYGLLKGWPLPKIGRLAGLVAVYTVEKYGTQTHKFSWADLARRYRQNFSEKL</sequence>
<dbReference type="PANTHER" id="PTHR10584">
    <property type="entry name" value="SUGAR KINASE"/>
    <property type="match status" value="1"/>
</dbReference>
<dbReference type="EMBL" id="MHIP01000009">
    <property type="protein sequence ID" value="OGY55261.1"/>
    <property type="molecule type" value="Genomic_DNA"/>
</dbReference>
<feature type="domain" description="Carbohydrate kinase PfkB" evidence="3">
    <location>
        <begin position="38"/>
        <end position="290"/>
    </location>
</feature>
<dbReference type="GO" id="GO:0016301">
    <property type="term" value="F:kinase activity"/>
    <property type="evidence" value="ECO:0007669"/>
    <property type="project" value="UniProtKB-KW"/>
</dbReference>
<evidence type="ECO:0000256" key="1">
    <source>
        <dbReference type="ARBA" id="ARBA00022679"/>
    </source>
</evidence>
<keyword evidence="1" id="KW-0808">Transferase</keyword>
<dbReference type="Pfam" id="PF00294">
    <property type="entry name" value="PfkB"/>
    <property type="match status" value="1"/>
</dbReference>
<dbReference type="PROSITE" id="PS00584">
    <property type="entry name" value="PFKB_KINASES_2"/>
    <property type="match status" value="1"/>
</dbReference>
<dbReference type="SUPFAM" id="SSF53613">
    <property type="entry name" value="Ribokinase-like"/>
    <property type="match status" value="1"/>
</dbReference>
<proteinExistence type="predicted"/>
<dbReference type="Proteomes" id="UP000176512">
    <property type="component" value="Unassembled WGS sequence"/>
</dbReference>
<evidence type="ECO:0000256" key="2">
    <source>
        <dbReference type="ARBA" id="ARBA00022777"/>
    </source>
</evidence>
<evidence type="ECO:0000259" key="3">
    <source>
        <dbReference type="Pfam" id="PF00294"/>
    </source>
</evidence>
<dbReference type="Gene3D" id="3.40.1190.20">
    <property type="match status" value="1"/>
</dbReference>
<protein>
    <recommendedName>
        <fullName evidence="3">Carbohydrate kinase PfkB domain-containing protein</fullName>
    </recommendedName>
</protein>
<dbReference type="AlphaFoldDB" id="A0A1G1YSE6"/>
<comment type="caution">
    <text evidence="4">The sequence shown here is derived from an EMBL/GenBank/DDBJ whole genome shotgun (WGS) entry which is preliminary data.</text>
</comment>
<gene>
    <name evidence="4" type="ORF">A3A24_02035</name>
</gene>
<organism evidence="4 5">
    <name type="scientific">Candidatus Buchananbacteria bacterium RIFCSPLOWO2_01_FULL_46_12</name>
    <dbReference type="NCBI Taxonomy" id="1797546"/>
    <lineage>
        <taxon>Bacteria</taxon>
        <taxon>Candidatus Buchananiibacteriota</taxon>
    </lineage>
</organism>
<dbReference type="PROSITE" id="PS00583">
    <property type="entry name" value="PFKB_KINASES_1"/>
    <property type="match status" value="1"/>
</dbReference>
<keyword evidence="2" id="KW-0418">Kinase</keyword>
<evidence type="ECO:0000313" key="5">
    <source>
        <dbReference type="Proteomes" id="UP000176512"/>
    </source>
</evidence>
<name>A0A1G1YSE6_9BACT</name>